<sequence length="980" mass="103818">MIGRGSSLDEVRAALDESRVGSPRGVVIAGEAGIGKSRLLEEFLAALPEDEIVLAGQCVDIGSVGAPFASVRTMLRALVAALGVEAVTDAAGYGVRAVATLLPELGVEARPLADSGTDELIDAIAMLVERVAAEHPLLLVLEDVHWADAATLSLLMTLLRALRTGRVLVVLTVRSEDVGEGHALRPVLAEMERSRAVTIIELARLGRAQVAAQMAEILGADPTEAELERVVARSGGVPFLVEELVLLGEGELPSSLRGVLLARYDALEPSTRELVRVLAAGGATVDDEVLAAVHDVPADQLDLDVRAAVAAHMITASGAGYGFRHALVREALLSDLLPRESVRVHTRYAEVLEAGGEASAADVASHWIAARDAPRALAASLAAMEEARNSLAVAAVAEFGEQCLALWGRVPEASAIAGRPRARLLLQVAEASWDSAGIETALARVEEALAELETGGADAAADVHLRTALLLMRSRAMVELAHPEARAQLVELLDLLERESPDDVETRTVVMWRLASRDASEGRPEAGIAMAREAVVMARRGASATTRAMAEGDLGWQLVQLGEIDEGLALIAEASRVDWGDSNDRYRHAMTESDVHLQLGRYDDAIAVAESAIAQATRSGRERMWGSTLEVNLVQACLETGRWERLDRALRHLRSLGVSPGIDVFVGELSAQAAVWRDDFAGAEREIAVRREALDAWARTEVQNRLAQVTYLAWMRLAEADLAGASAVLERVQPADCTTLPALGMPMLALRARVLVDRADEGLVSAGEFDALAAGLRAEFDAMPPWSTTPRWRAVFDAELGGGEPVGDPSGDGAPSGADPRLWRVAVAAADDPSMQVQVLPYALLRLAQAEVSAGDRASAADTCLRAREVAEQRGVLLFARLAGEFARRAGLDPARGGAPGFEPRRGARPAAASAGTAEPLTAREQQVLDLVAEGLSNGQIGERLFISTKTASVHVSAILRKLGVASRTEAAVLAERGRG</sequence>
<feature type="region of interest" description="Disordered" evidence="3">
    <location>
        <begin position="799"/>
        <end position="818"/>
    </location>
</feature>
<dbReference type="SUPFAM" id="SSF52540">
    <property type="entry name" value="P-loop containing nucleoside triphosphate hydrolases"/>
    <property type="match status" value="1"/>
</dbReference>
<protein>
    <submittedName>
        <fullName evidence="5">DNA-binding CsgD family transcriptional regulator/tetratricopeptide (TPR) repeat protein</fullName>
    </submittedName>
</protein>
<dbReference type="InterPro" id="IPR011990">
    <property type="entry name" value="TPR-like_helical_dom_sf"/>
</dbReference>
<dbReference type="Proteomes" id="UP001139722">
    <property type="component" value="Unassembled WGS sequence"/>
</dbReference>
<accession>A0A9X2KBZ9</accession>
<dbReference type="CDD" id="cd06170">
    <property type="entry name" value="LuxR_C_like"/>
    <property type="match status" value="1"/>
</dbReference>
<evidence type="ECO:0000313" key="5">
    <source>
        <dbReference type="EMBL" id="MCP2370871.1"/>
    </source>
</evidence>
<dbReference type="GO" id="GO:0005737">
    <property type="term" value="C:cytoplasm"/>
    <property type="evidence" value="ECO:0007669"/>
    <property type="project" value="TreeGrafter"/>
</dbReference>
<dbReference type="InterPro" id="IPR036388">
    <property type="entry name" value="WH-like_DNA-bd_sf"/>
</dbReference>
<evidence type="ECO:0000256" key="3">
    <source>
        <dbReference type="SAM" id="MobiDB-lite"/>
    </source>
</evidence>
<dbReference type="Pfam" id="PF13191">
    <property type="entry name" value="AAA_16"/>
    <property type="match status" value="1"/>
</dbReference>
<dbReference type="GO" id="GO:0006355">
    <property type="term" value="P:regulation of DNA-templated transcription"/>
    <property type="evidence" value="ECO:0007669"/>
    <property type="project" value="InterPro"/>
</dbReference>
<evidence type="ECO:0000259" key="4">
    <source>
        <dbReference type="PROSITE" id="PS50043"/>
    </source>
</evidence>
<evidence type="ECO:0000256" key="2">
    <source>
        <dbReference type="ARBA" id="ARBA00022840"/>
    </source>
</evidence>
<dbReference type="PROSITE" id="PS50043">
    <property type="entry name" value="HTH_LUXR_2"/>
    <property type="match status" value="1"/>
</dbReference>
<dbReference type="EMBL" id="JAMZDY010000001">
    <property type="protein sequence ID" value="MCP2370871.1"/>
    <property type="molecule type" value="Genomic_DNA"/>
</dbReference>
<dbReference type="Gene3D" id="1.25.40.10">
    <property type="entry name" value="Tetratricopeptide repeat domain"/>
    <property type="match status" value="1"/>
</dbReference>
<dbReference type="PANTHER" id="PTHR16305">
    <property type="entry name" value="TESTICULAR SOLUBLE ADENYLYL CYCLASE"/>
    <property type="match status" value="1"/>
</dbReference>
<dbReference type="InterPro" id="IPR016032">
    <property type="entry name" value="Sig_transdc_resp-reg_C-effctor"/>
</dbReference>
<dbReference type="GO" id="GO:0004016">
    <property type="term" value="F:adenylate cyclase activity"/>
    <property type="evidence" value="ECO:0007669"/>
    <property type="project" value="TreeGrafter"/>
</dbReference>
<keyword evidence="1" id="KW-0547">Nucleotide-binding</keyword>
<keyword evidence="5" id="KW-0238">DNA-binding</keyword>
<gene>
    <name evidence="5" type="ORF">BJ978_001547</name>
</gene>
<dbReference type="InterPro" id="IPR000792">
    <property type="entry name" value="Tscrpt_reg_LuxR_C"/>
</dbReference>
<name>A0A9X2KBZ9_9MICO</name>
<dbReference type="Gene3D" id="3.40.50.300">
    <property type="entry name" value="P-loop containing nucleotide triphosphate hydrolases"/>
    <property type="match status" value="1"/>
</dbReference>
<evidence type="ECO:0000256" key="1">
    <source>
        <dbReference type="ARBA" id="ARBA00022741"/>
    </source>
</evidence>
<dbReference type="OrthoDB" id="5476461at2"/>
<dbReference type="InterPro" id="IPR041664">
    <property type="entry name" value="AAA_16"/>
</dbReference>
<keyword evidence="2" id="KW-0067">ATP-binding</keyword>
<dbReference type="SUPFAM" id="SSF48452">
    <property type="entry name" value="TPR-like"/>
    <property type="match status" value="1"/>
</dbReference>
<dbReference type="GO" id="GO:0003677">
    <property type="term" value="F:DNA binding"/>
    <property type="evidence" value="ECO:0007669"/>
    <property type="project" value="UniProtKB-KW"/>
</dbReference>
<feature type="region of interest" description="Disordered" evidence="3">
    <location>
        <begin position="895"/>
        <end position="919"/>
    </location>
</feature>
<reference evidence="5" key="1">
    <citation type="submission" date="2022-06" db="EMBL/GenBank/DDBJ databases">
        <title>Sequencing the genomes of 1000 actinobacteria strains.</title>
        <authorList>
            <person name="Klenk H.-P."/>
        </authorList>
    </citation>
    <scope>NUCLEOTIDE SEQUENCE</scope>
    <source>
        <strain evidence="5">DSM 22016</strain>
    </source>
</reference>
<evidence type="ECO:0000313" key="6">
    <source>
        <dbReference type="Proteomes" id="UP001139722"/>
    </source>
</evidence>
<dbReference type="SMART" id="SM00421">
    <property type="entry name" value="HTH_LUXR"/>
    <property type="match status" value="1"/>
</dbReference>
<proteinExistence type="predicted"/>
<dbReference type="Pfam" id="PF00196">
    <property type="entry name" value="GerE"/>
    <property type="match status" value="1"/>
</dbReference>
<comment type="caution">
    <text evidence="5">The sequence shown here is derived from an EMBL/GenBank/DDBJ whole genome shotgun (WGS) entry which is preliminary data.</text>
</comment>
<dbReference type="PRINTS" id="PR00038">
    <property type="entry name" value="HTHLUXR"/>
</dbReference>
<dbReference type="AlphaFoldDB" id="A0A9X2KBZ9"/>
<dbReference type="SUPFAM" id="SSF46894">
    <property type="entry name" value="C-terminal effector domain of the bipartite response regulators"/>
    <property type="match status" value="1"/>
</dbReference>
<dbReference type="GO" id="GO:0005524">
    <property type="term" value="F:ATP binding"/>
    <property type="evidence" value="ECO:0007669"/>
    <property type="project" value="UniProtKB-KW"/>
</dbReference>
<keyword evidence="6" id="KW-1185">Reference proteome</keyword>
<dbReference type="PANTHER" id="PTHR16305:SF35">
    <property type="entry name" value="TRANSCRIPTIONAL ACTIVATOR DOMAIN"/>
    <property type="match status" value="1"/>
</dbReference>
<organism evidence="5 6">
    <name type="scientific">Agromyces terreus</name>
    <dbReference type="NCBI Taxonomy" id="424795"/>
    <lineage>
        <taxon>Bacteria</taxon>
        <taxon>Bacillati</taxon>
        <taxon>Actinomycetota</taxon>
        <taxon>Actinomycetes</taxon>
        <taxon>Micrococcales</taxon>
        <taxon>Microbacteriaceae</taxon>
        <taxon>Agromyces</taxon>
    </lineage>
</organism>
<dbReference type="InterPro" id="IPR027417">
    <property type="entry name" value="P-loop_NTPase"/>
</dbReference>
<dbReference type="Gene3D" id="1.10.10.10">
    <property type="entry name" value="Winged helix-like DNA-binding domain superfamily/Winged helix DNA-binding domain"/>
    <property type="match status" value="1"/>
</dbReference>
<dbReference type="RefSeq" id="WP_156999258.1">
    <property type="nucleotide sequence ID" value="NZ_BAAANU010000011.1"/>
</dbReference>
<feature type="domain" description="HTH luxR-type" evidence="4">
    <location>
        <begin position="914"/>
        <end position="979"/>
    </location>
</feature>
<feature type="compositionally biased region" description="Low complexity" evidence="3">
    <location>
        <begin position="909"/>
        <end position="919"/>
    </location>
</feature>